<dbReference type="PANTHER" id="PTHR10333">
    <property type="entry name" value="INHIBITOR OF GROWTH PROTEIN"/>
    <property type="match status" value="1"/>
</dbReference>
<sequence length="411" mass="43770">MSTSAPITSRQKSARIATKSSARRNGDGPASRRQHPTEMYPGLNDMSDFLEAFPLEVIRHFTLLREVEAKCTTSTTLLAALIPQFLALPHNDPGRTQALAEVHRIISDLLPCFEEKIHVAGSATEAVARHMDRLNEDFDRISKGGEVPDSVMFGPAHHPALIGDGGKADDVAKAQTQASTRSESRREAIAAKRAAQLADEQAESSAQSGGGSQSKKSRGGSNYTQTNGNYSKSAALSAAEKYAMDNADATGSASEAPSTKRRKGNTDKKENGTTQNGSSSSAISAITSAPILASTANDNTRAPSPARPGTPSGQQSRRGGRAVTSRNARRPAVPSSTASDPVSPNRDDPESEPVYCYCQQVSYGEMVGCDGPDCKREWFHLPCVGLSAPPKGQWYCNECAAKYGKKSKNRS</sequence>
<evidence type="ECO:0000256" key="7">
    <source>
        <dbReference type="ARBA" id="ARBA00023242"/>
    </source>
</evidence>
<keyword evidence="4 10" id="KW-0863">Zinc-finger</keyword>
<feature type="binding site" evidence="9">
    <location>
        <position position="374"/>
    </location>
    <ligand>
        <name>Zn(2+)</name>
        <dbReference type="ChEBI" id="CHEBI:29105"/>
        <label>2</label>
    </ligand>
</feature>
<evidence type="ECO:0000256" key="2">
    <source>
        <dbReference type="ARBA" id="ARBA00010210"/>
    </source>
</evidence>
<dbReference type="GeneID" id="80882801"/>
<feature type="site" description="Histone H3K4me3 binding" evidence="8">
    <location>
        <position position="366"/>
    </location>
</feature>
<comment type="subunit">
    <text evidence="11">Component of an histone acetyltransferase complex. Interacts with H3K4me3 and to a lesser extent with H3K4me2.</text>
</comment>
<comment type="subcellular location">
    <subcellularLocation>
        <location evidence="1 11">Nucleus</location>
    </subcellularLocation>
</comment>
<feature type="binding site" evidence="9">
    <location>
        <position position="358"/>
    </location>
    <ligand>
        <name>Zn(2+)</name>
        <dbReference type="ChEBI" id="CHEBI:29105"/>
        <label>1</label>
    </ligand>
</feature>
<dbReference type="InterPro" id="IPR013083">
    <property type="entry name" value="Znf_RING/FYVE/PHD"/>
</dbReference>
<dbReference type="GO" id="GO:0070210">
    <property type="term" value="C:Rpd3L-Expanded complex"/>
    <property type="evidence" value="ECO:0007669"/>
    <property type="project" value="TreeGrafter"/>
</dbReference>
<dbReference type="FunFam" id="3.30.40.10:FF:000016">
    <property type="entry name" value="Inhibitor of growth protein"/>
    <property type="match status" value="1"/>
</dbReference>
<gene>
    <name evidence="14" type="ORF">POJ06DRAFT_253405</name>
</gene>
<dbReference type="InterPro" id="IPR059153">
    <property type="entry name" value="NSD_PHD-1st"/>
</dbReference>
<evidence type="ECO:0000256" key="3">
    <source>
        <dbReference type="ARBA" id="ARBA00022723"/>
    </source>
</evidence>
<evidence type="ECO:0000313" key="14">
    <source>
        <dbReference type="EMBL" id="KAJ8100681.1"/>
    </source>
</evidence>
<comment type="caution">
    <text evidence="14">The sequence shown here is derived from an EMBL/GenBank/DDBJ whole genome shotgun (WGS) entry which is preliminary data.</text>
</comment>
<evidence type="ECO:0000256" key="1">
    <source>
        <dbReference type="ARBA" id="ARBA00004123"/>
    </source>
</evidence>
<dbReference type="Gene3D" id="6.10.140.1740">
    <property type="match status" value="1"/>
</dbReference>
<dbReference type="GO" id="GO:0008270">
    <property type="term" value="F:zinc ion binding"/>
    <property type="evidence" value="ECO:0007669"/>
    <property type="project" value="UniProtKB-KW"/>
</dbReference>
<feature type="binding site" evidence="9">
    <location>
        <position position="396"/>
    </location>
    <ligand>
        <name>Zn(2+)</name>
        <dbReference type="ChEBI" id="CHEBI:29105"/>
        <label>2</label>
    </ligand>
</feature>
<feature type="binding site" evidence="9">
    <location>
        <position position="399"/>
    </location>
    <ligand>
        <name>Zn(2+)</name>
        <dbReference type="ChEBI" id="CHEBI:29105"/>
        <label>2</label>
    </ligand>
</feature>
<evidence type="ECO:0000256" key="6">
    <source>
        <dbReference type="ARBA" id="ARBA00022853"/>
    </source>
</evidence>
<dbReference type="SMART" id="SM01408">
    <property type="entry name" value="ING"/>
    <property type="match status" value="1"/>
</dbReference>
<evidence type="ECO:0000256" key="11">
    <source>
        <dbReference type="RuleBase" id="RU361213"/>
    </source>
</evidence>
<dbReference type="PANTHER" id="PTHR10333:SF42">
    <property type="entry name" value="INHIBITOR OF GROWTH PROTEIN 5"/>
    <property type="match status" value="1"/>
</dbReference>
<feature type="site" description="Histone H3K4me3 binding" evidence="8">
    <location>
        <position position="370"/>
    </location>
</feature>
<protein>
    <recommendedName>
        <fullName evidence="11">Chromatin modification-related protein</fullName>
    </recommendedName>
</protein>
<evidence type="ECO:0000256" key="10">
    <source>
        <dbReference type="PROSITE-ProRule" id="PRU00146"/>
    </source>
</evidence>
<evidence type="ECO:0000256" key="12">
    <source>
        <dbReference type="SAM" id="MobiDB-lite"/>
    </source>
</evidence>
<dbReference type="GO" id="GO:0006355">
    <property type="term" value="P:regulation of DNA-templated transcription"/>
    <property type="evidence" value="ECO:0007669"/>
    <property type="project" value="TreeGrafter"/>
</dbReference>
<dbReference type="GO" id="GO:0033698">
    <property type="term" value="C:Rpd3L complex"/>
    <property type="evidence" value="ECO:0007669"/>
    <property type="project" value="TreeGrafter"/>
</dbReference>
<feature type="binding site" evidence="9">
    <location>
        <position position="356"/>
    </location>
    <ligand>
        <name>Zn(2+)</name>
        <dbReference type="ChEBI" id="CHEBI:29105"/>
        <label>1</label>
    </ligand>
</feature>
<dbReference type="Pfam" id="PF23011">
    <property type="entry name" value="PHD-1st_NSD"/>
    <property type="match status" value="1"/>
</dbReference>
<feature type="domain" description="PHD-type" evidence="13">
    <location>
        <begin position="353"/>
        <end position="402"/>
    </location>
</feature>
<feature type="region of interest" description="Disordered" evidence="12">
    <location>
        <begin position="1"/>
        <end position="41"/>
    </location>
</feature>
<evidence type="ECO:0000256" key="9">
    <source>
        <dbReference type="PIRSR" id="PIRSR628651-51"/>
    </source>
</evidence>
<feature type="site" description="Histone H3K4me3 binding" evidence="8">
    <location>
        <position position="378"/>
    </location>
</feature>
<feature type="compositionally biased region" description="Polar residues" evidence="12">
    <location>
        <begin position="1"/>
        <end position="11"/>
    </location>
</feature>
<dbReference type="RefSeq" id="XP_056044131.1">
    <property type="nucleotide sequence ID" value="XM_056187635.1"/>
</dbReference>
<dbReference type="InterPro" id="IPR019786">
    <property type="entry name" value="Zinc_finger_PHD-type_CS"/>
</dbReference>
<reference evidence="14" key="1">
    <citation type="submission" date="2023-03" db="EMBL/GenBank/DDBJ databases">
        <title>Near-Complete genome sequence of Lipomyces tetrasporous NRRL Y-64009, an oleaginous yeast capable of growing on lignocellulosic hydrolysates.</title>
        <authorList>
            <consortium name="Lawrence Berkeley National Laboratory"/>
            <person name="Jagtap S.S."/>
            <person name="Liu J.-J."/>
            <person name="Walukiewicz H.E."/>
            <person name="Pangilinan J."/>
            <person name="Lipzen A."/>
            <person name="Ahrendt S."/>
            <person name="Koriabine M."/>
            <person name="Cobaugh K."/>
            <person name="Salamov A."/>
            <person name="Yoshinaga Y."/>
            <person name="Ng V."/>
            <person name="Daum C."/>
            <person name="Grigoriev I.V."/>
            <person name="Slininger P.J."/>
            <person name="Dien B.S."/>
            <person name="Jin Y.-S."/>
            <person name="Rao C.V."/>
        </authorList>
    </citation>
    <scope>NUCLEOTIDE SEQUENCE</scope>
    <source>
        <strain evidence="14">NRRL Y-64009</strain>
    </source>
</reference>
<proteinExistence type="inferred from homology"/>
<evidence type="ECO:0000256" key="5">
    <source>
        <dbReference type="ARBA" id="ARBA00022833"/>
    </source>
</evidence>
<dbReference type="InterPro" id="IPR019787">
    <property type="entry name" value="Znf_PHD-finger"/>
</dbReference>
<dbReference type="PROSITE" id="PS50016">
    <property type="entry name" value="ZF_PHD_2"/>
    <property type="match status" value="1"/>
</dbReference>
<feature type="region of interest" description="Disordered" evidence="12">
    <location>
        <begin position="248"/>
        <end position="283"/>
    </location>
</feature>
<dbReference type="GO" id="GO:0006325">
    <property type="term" value="P:chromatin organization"/>
    <property type="evidence" value="ECO:0007669"/>
    <property type="project" value="UniProtKB-KW"/>
</dbReference>
<name>A0AAD7QST9_9ASCO</name>
<organism evidence="14 15">
    <name type="scientific">Lipomyces tetrasporus</name>
    <dbReference type="NCBI Taxonomy" id="54092"/>
    <lineage>
        <taxon>Eukaryota</taxon>
        <taxon>Fungi</taxon>
        <taxon>Dikarya</taxon>
        <taxon>Ascomycota</taxon>
        <taxon>Saccharomycotina</taxon>
        <taxon>Lipomycetes</taxon>
        <taxon>Lipomycetales</taxon>
        <taxon>Lipomycetaceae</taxon>
        <taxon>Lipomyces</taxon>
    </lineage>
</organism>
<dbReference type="CDD" id="cd15505">
    <property type="entry name" value="PHD_ING"/>
    <property type="match status" value="1"/>
</dbReference>
<comment type="domain">
    <text evidence="11">The PHD-type zinc finger mediates the binding to H3K4me3.</text>
</comment>
<dbReference type="SUPFAM" id="SSF57903">
    <property type="entry name" value="FYVE/PHD zinc finger"/>
    <property type="match status" value="1"/>
</dbReference>
<feature type="binding site" evidence="9">
    <location>
        <position position="369"/>
    </location>
    <ligand>
        <name>Zn(2+)</name>
        <dbReference type="ChEBI" id="CHEBI:29105"/>
        <label>2</label>
    </ligand>
</feature>
<feature type="site" description="Histone H3K4me3 binding" evidence="8">
    <location>
        <position position="355"/>
    </location>
</feature>
<feature type="binding site" evidence="9">
    <location>
        <position position="383"/>
    </location>
    <ligand>
        <name>Zn(2+)</name>
        <dbReference type="ChEBI" id="CHEBI:29105"/>
        <label>1</label>
    </ligand>
</feature>
<dbReference type="SMART" id="SM00249">
    <property type="entry name" value="PHD"/>
    <property type="match status" value="1"/>
</dbReference>
<dbReference type="AlphaFoldDB" id="A0AAD7QST9"/>
<evidence type="ECO:0000313" key="15">
    <source>
        <dbReference type="Proteomes" id="UP001217417"/>
    </source>
</evidence>
<comment type="similarity">
    <text evidence="2 11">Belongs to the ING family.</text>
</comment>
<feature type="region of interest" description="Disordered" evidence="12">
    <location>
        <begin position="295"/>
        <end position="351"/>
    </location>
</feature>
<dbReference type="Pfam" id="PF12998">
    <property type="entry name" value="ING"/>
    <property type="match status" value="1"/>
</dbReference>
<evidence type="ECO:0000256" key="4">
    <source>
        <dbReference type="ARBA" id="ARBA00022771"/>
    </source>
</evidence>
<dbReference type="InterPro" id="IPR011011">
    <property type="entry name" value="Znf_FYVE_PHD"/>
</dbReference>
<feature type="region of interest" description="Disordered" evidence="12">
    <location>
        <begin position="155"/>
        <end position="229"/>
    </location>
</feature>
<keyword evidence="3 9" id="KW-0479">Metal-binding</keyword>
<dbReference type="InterPro" id="IPR001965">
    <property type="entry name" value="Znf_PHD"/>
</dbReference>
<accession>A0AAD7QST9</accession>
<keyword evidence="6 11" id="KW-0156">Chromatin regulator</keyword>
<dbReference type="Gene3D" id="3.30.40.10">
    <property type="entry name" value="Zinc/RING finger domain, C3HC4 (zinc finger)"/>
    <property type="match status" value="1"/>
</dbReference>
<keyword evidence="5 9" id="KW-0862">Zinc</keyword>
<comment type="function">
    <text evidence="11">Component of an histone acetyltransferase complex.</text>
</comment>
<dbReference type="EMBL" id="JARPMG010000005">
    <property type="protein sequence ID" value="KAJ8100681.1"/>
    <property type="molecule type" value="Genomic_DNA"/>
</dbReference>
<dbReference type="PROSITE" id="PS01359">
    <property type="entry name" value="ZF_PHD_1"/>
    <property type="match status" value="1"/>
</dbReference>
<evidence type="ECO:0000259" key="13">
    <source>
        <dbReference type="PROSITE" id="PS50016"/>
    </source>
</evidence>
<evidence type="ECO:0000256" key="8">
    <source>
        <dbReference type="PIRSR" id="PIRSR628651-50"/>
    </source>
</evidence>
<dbReference type="InterPro" id="IPR028651">
    <property type="entry name" value="ING_fam"/>
</dbReference>
<feature type="binding site" evidence="9">
    <location>
        <position position="380"/>
    </location>
    <ligand>
        <name>Zn(2+)</name>
        <dbReference type="ChEBI" id="CHEBI:29105"/>
        <label>1</label>
    </ligand>
</feature>
<keyword evidence="15" id="KW-1185">Reference proteome</keyword>
<keyword evidence="7 11" id="KW-0539">Nucleus</keyword>
<dbReference type="InterPro" id="IPR024610">
    <property type="entry name" value="ING_N_histone-binding"/>
</dbReference>
<dbReference type="Proteomes" id="UP001217417">
    <property type="component" value="Unassembled WGS sequence"/>
</dbReference>